<feature type="region of interest" description="Disordered" evidence="4">
    <location>
        <begin position="253"/>
        <end position="272"/>
    </location>
</feature>
<feature type="compositionally biased region" description="Acidic residues" evidence="4">
    <location>
        <begin position="34"/>
        <end position="49"/>
    </location>
</feature>
<dbReference type="PROSITE" id="PS50005">
    <property type="entry name" value="TPR"/>
    <property type="match status" value="1"/>
</dbReference>
<dbReference type="InterPro" id="IPR013105">
    <property type="entry name" value="TPR_2"/>
</dbReference>
<evidence type="ECO:0000256" key="4">
    <source>
        <dbReference type="SAM" id="MobiDB-lite"/>
    </source>
</evidence>
<feature type="repeat" description="TPR" evidence="3">
    <location>
        <begin position="145"/>
        <end position="178"/>
    </location>
</feature>
<feature type="transmembrane region" description="Helical" evidence="5">
    <location>
        <begin position="73"/>
        <end position="93"/>
    </location>
</feature>
<evidence type="ECO:0000256" key="2">
    <source>
        <dbReference type="ARBA" id="ARBA00022803"/>
    </source>
</evidence>
<evidence type="ECO:0000313" key="6">
    <source>
        <dbReference type="EMBL" id="ADH93175.1"/>
    </source>
</evidence>
<name>D7BKJ5_ARCHD</name>
<keyword evidence="1" id="KW-0677">Repeat</keyword>
<evidence type="ECO:0000256" key="1">
    <source>
        <dbReference type="ARBA" id="ARBA00022737"/>
    </source>
</evidence>
<dbReference type="STRING" id="644284.Arch_1473"/>
<dbReference type="Pfam" id="PF07719">
    <property type="entry name" value="TPR_2"/>
    <property type="match status" value="1"/>
</dbReference>
<keyword evidence="2 3" id="KW-0802">TPR repeat</keyword>
<dbReference type="AlphaFoldDB" id="D7BKJ5"/>
<keyword evidence="5" id="KW-0812">Transmembrane</keyword>
<keyword evidence="7" id="KW-1185">Reference proteome</keyword>
<feature type="region of interest" description="Disordered" evidence="4">
    <location>
        <begin position="1"/>
        <end position="67"/>
    </location>
</feature>
<dbReference type="InterPro" id="IPR011990">
    <property type="entry name" value="TPR-like_helical_dom_sf"/>
</dbReference>
<dbReference type="SMART" id="SM00028">
    <property type="entry name" value="TPR"/>
    <property type="match status" value="3"/>
</dbReference>
<evidence type="ECO:0000256" key="5">
    <source>
        <dbReference type="SAM" id="Phobius"/>
    </source>
</evidence>
<evidence type="ECO:0000256" key="3">
    <source>
        <dbReference type="PROSITE-ProRule" id="PRU00339"/>
    </source>
</evidence>
<proteinExistence type="predicted"/>
<dbReference type="OrthoDB" id="5149611at2"/>
<organism evidence="6 7">
    <name type="scientific">Arcanobacterium haemolyticum (strain ATCC 9345 / DSM 20595 / CCM 5947 / CCUG 17215 / LMG 16163 / NBRC 15585 / NCTC 8452 / 11018)</name>
    <dbReference type="NCBI Taxonomy" id="644284"/>
    <lineage>
        <taxon>Bacteria</taxon>
        <taxon>Bacillati</taxon>
        <taxon>Actinomycetota</taxon>
        <taxon>Actinomycetes</taxon>
        <taxon>Actinomycetales</taxon>
        <taxon>Actinomycetaceae</taxon>
        <taxon>Arcanobacterium</taxon>
    </lineage>
</organism>
<sequence length="272" mass="29994">MKGAVTVFPGSAPHGTLEERKIMPETNDNKPLEDDAVGIEAFDDSELLDPEPQQTPAEPAPKPKKTKRGYTKLELVLVVLLAIAVVVIVRQSGIRNSETQLPKNHPDISSMHGKATSKAKKPGVTLNDGKVGELKKKIEANPQDIDSHKDLGKEYFDAGYYQDANTYFGRALELSPDDLETLLMAGVSEFNVNNFDAAEKHWTHATEVDATKPEPWFNLGYVYLMREPKDEAGLKRAWDKVLELAPDSDMAKAVKEYRQSAPGPVTGSDSKH</sequence>
<gene>
    <name evidence="6" type="ordered locus">Arch_1473</name>
</gene>
<dbReference type="EMBL" id="CP002045">
    <property type="protein sequence ID" value="ADH93175.1"/>
    <property type="molecule type" value="Genomic_DNA"/>
</dbReference>
<feature type="compositionally biased region" description="Basic and acidic residues" evidence="4">
    <location>
        <begin position="16"/>
        <end position="33"/>
    </location>
</feature>
<keyword evidence="5" id="KW-0472">Membrane</keyword>
<dbReference type="KEGG" id="ahe:Arch_1473"/>
<dbReference type="SUPFAM" id="SSF48452">
    <property type="entry name" value="TPR-like"/>
    <property type="match status" value="1"/>
</dbReference>
<keyword evidence="5" id="KW-1133">Transmembrane helix</keyword>
<dbReference type="InterPro" id="IPR019734">
    <property type="entry name" value="TPR_rpt"/>
</dbReference>
<dbReference type="Proteomes" id="UP000000376">
    <property type="component" value="Chromosome"/>
</dbReference>
<dbReference type="eggNOG" id="COG0457">
    <property type="taxonomic scope" value="Bacteria"/>
</dbReference>
<accession>D7BKJ5</accession>
<protein>
    <submittedName>
        <fullName evidence="6">Tetratricopeptide TPR_2 repeat protein</fullName>
    </submittedName>
</protein>
<dbReference type="HOGENOM" id="CLU_093381_0_0_11"/>
<feature type="region of interest" description="Disordered" evidence="4">
    <location>
        <begin position="98"/>
        <end position="126"/>
    </location>
</feature>
<dbReference type="Gene3D" id="1.25.40.10">
    <property type="entry name" value="Tetratricopeptide repeat domain"/>
    <property type="match status" value="1"/>
</dbReference>
<reference evidence="6 7" key="1">
    <citation type="journal article" date="2010" name="Stand. Genomic Sci.">
        <title>Complete genome sequence of Arcanobacterium haemolyticum type strain (11018).</title>
        <authorList>
            <person name="Yasawong M."/>
            <person name="Teshima H."/>
            <person name="Lapidus A."/>
            <person name="Nolan M."/>
            <person name="Lucas S."/>
            <person name="Glavina Del Rio T."/>
            <person name="Tice H."/>
            <person name="Cheng J."/>
            <person name="Bruce D."/>
            <person name="Detter C."/>
            <person name="Tapia R."/>
            <person name="Han C."/>
            <person name="Goodwin L."/>
            <person name="Pitluck S."/>
            <person name="Liolios K."/>
            <person name="Ivanova N."/>
            <person name="Mavromatis K."/>
            <person name="Mikhailova N."/>
            <person name="Pati A."/>
            <person name="Chen A."/>
            <person name="Palaniappan K."/>
            <person name="Land M."/>
            <person name="Hauser L."/>
            <person name="Chang Y."/>
            <person name="Jeffries C."/>
            <person name="Rohde M."/>
            <person name="Sikorski J."/>
            <person name="Pukall R."/>
            <person name="Goker M."/>
            <person name="Woyke T."/>
            <person name="Bristow J."/>
            <person name="Eisen J."/>
            <person name="Markowitz V."/>
            <person name="Hugenholtz P."/>
            <person name="Kyrpides N."/>
            <person name="Klenk H."/>
        </authorList>
    </citation>
    <scope>NUCLEOTIDE SEQUENCE [LARGE SCALE GENOMIC DNA]</scope>
    <source>
        <strain evidence="7">ATCC 9345 / DSM 20595 / CCUG 17215 / LMG 16163 / NBRC 15585 / NCTC 8452 / 11018</strain>
    </source>
</reference>
<evidence type="ECO:0000313" key="7">
    <source>
        <dbReference type="Proteomes" id="UP000000376"/>
    </source>
</evidence>